<proteinExistence type="predicted"/>
<dbReference type="EMBL" id="GBXM01066133">
    <property type="protein sequence ID" value="JAH42444.1"/>
    <property type="molecule type" value="Transcribed_RNA"/>
</dbReference>
<protein>
    <submittedName>
        <fullName evidence="1">Uncharacterized protein</fullName>
    </submittedName>
</protein>
<accession>A0A0E9SM45</accession>
<name>A0A0E9SM45_ANGAN</name>
<organism evidence="1">
    <name type="scientific">Anguilla anguilla</name>
    <name type="common">European freshwater eel</name>
    <name type="synonym">Muraena anguilla</name>
    <dbReference type="NCBI Taxonomy" id="7936"/>
    <lineage>
        <taxon>Eukaryota</taxon>
        <taxon>Metazoa</taxon>
        <taxon>Chordata</taxon>
        <taxon>Craniata</taxon>
        <taxon>Vertebrata</taxon>
        <taxon>Euteleostomi</taxon>
        <taxon>Actinopterygii</taxon>
        <taxon>Neopterygii</taxon>
        <taxon>Teleostei</taxon>
        <taxon>Anguilliformes</taxon>
        <taxon>Anguillidae</taxon>
        <taxon>Anguilla</taxon>
    </lineage>
</organism>
<reference evidence="1" key="1">
    <citation type="submission" date="2014-11" db="EMBL/GenBank/DDBJ databases">
        <authorList>
            <person name="Amaro Gonzalez C."/>
        </authorList>
    </citation>
    <scope>NUCLEOTIDE SEQUENCE</scope>
</reference>
<evidence type="ECO:0000313" key="1">
    <source>
        <dbReference type="EMBL" id="JAH42444.1"/>
    </source>
</evidence>
<reference evidence="1" key="2">
    <citation type="journal article" date="2015" name="Fish Shellfish Immunol.">
        <title>Early steps in the European eel (Anguilla anguilla)-Vibrio vulnificus interaction in the gills: Role of the RtxA13 toxin.</title>
        <authorList>
            <person name="Callol A."/>
            <person name="Pajuelo D."/>
            <person name="Ebbesson L."/>
            <person name="Teles M."/>
            <person name="MacKenzie S."/>
            <person name="Amaro C."/>
        </authorList>
    </citation>
    <scope>NUCLEOTIDE SEQUENCE</scope>
</reference>
<dbReference type="AlphaFoldDB" id="A0A0E9SM45"/>
<sequence length="48" mass="5459">MKYIAVLDTNYISSSDIDTAKFHNIRSNVLQLRNGGKRLAPHSFLCLH</sequence>